<sequence>LKTNASRSFRITSCTSKSLPLVQPLNSHVSKDETPQMSYPHHGYRSNSAKADTSNIHASPDLLPSNDGMKEEAVLKEKSPLSKKAHSFFSKLTHSPITLFYRDAKSSNAPK</sequence>
<accession>A0A0B7BZX7</accession>
<dbReference type="AlphaFoldDB" id="A0A0B7BZX7"/>
<reference evidence="2" key="1">
    <citation type="submission" date="2014-12" db="EMBL/GenBank/DDBJ databases">
        <title>Insight into the proteome of Arion vulgaris.</title>
        <authorList>
            <person name="Aradska J."/>
            <person name="Bulat T."/>
            <person name="Smidak R."/>
            <person name="Sarate P."/>
            <person name="Gangsoo J."/>
            <person name="Sialana F."/>
            <person name="Bilban M."/>
            <person name="Lubec G."/>
        </authorList>
    </citation>
    <scope>NUCLEOTIDE SEQUENCE</scope>
    <source>
        <tissue evidence="2">Skin</tissue>
    </source>
</reference>
<proteinExistence type="predicted"/>
<evidence type="ECO:0000313" key="2">
    <source>
        <dbReference type="EMBL" id="CEK98467.1"/>
    </source>
</evidence>
<feature type="region of interest" description="Disordered" evidence="1">
    <location>
        <begin position="28"/>
        <end position="67"/>
    </location>
</feature>
<feature type="compositionally biased region" description="Polar residues" evidence="1">
    <location>
        <begin position="45"/>
        <end position="57"/>
    </location>
</feature>
<dbReference type="EMBL" id="HACG01051596">
    <property type="protein sequence ID" value="CEK98467.1"/>
    <property type="molecule type" value="Transcribed_RNA"/>
</dbReference>
<evidence type="ECO:0000256" key="1">
    <source>
        <dbReference type="SAM" id="MobiDB-lite"/>
    </source>
</evidence>
<name>A0A0B7BZX7_9EUPU</name>
<protein>
    <submittedName>
        <fullName evidence="2">Uncharacterized protein</fullName>
    </submittedName>
</protein>
<feature type="non-terminal residue" evidence="2">
    <location>
        <position position="1"/>
    </location>
</feature>
<organism evidence="2">
    <name type="scientific">Arion vulgaris</name>
    <dbReference type="NCBI Taxonomy" id="1028688"/>
    <lineage>
        <taxon>Eukaryota</taxon>
        <taxon>Metazoa</taxon>
        <taxon>Spiralia</taxon>
        <taxon>Lophotrochozoa</taxon>
        <taxon>Mollusca</taxon>
        <taxon>Gastropoda</taxon>
        <taxon>Heterobranchia</taxon>
        <taxon>Euthyneura</taxon>
        <taxon>Panpulmonata</taxon>
        <taxon>Eupulmonata</taxon>
        <taxon>Stylommatophora</taxon>
        <taxon>Helicina</taxon>
        <taxon>Arionoidea</taxon>
        <taxon>Arionidae</taxon>
        <taxon>Arion</taxon>
    </lineage>
</organism>
<gene>
    <name evidence="2" type="primary">ORF218794</name>
</gene>